<sequence>SLVSPSLKYLNLNNAIPRSPRTLSTLVKSLTQLEELHLYQPYLGQDDEAPDYYWTPTNPPLQIPLYLNELPPTMKKLSVCRLALVSTSSHVSSIEDLSLEESNVAPIIVNNLSGTFPNLTTVRLFSMPTTSRTGWGPKLLLKVLKSNATKIVVTGFTRNGTQDPSVTVIDTLLREYGLATPVENFLVLKNGTGLGARRTARAMTYLETNYKRYESMGFDDIDTYGDYLLYDAADSIQAGQSSLSFKGIIISVIFVLAQIMGL</sequence>
<organism evidence="1 2">
    <name type="scientific">Allacma fusca</name>
    <dbReference type="NCBI Taxonomy" id="39272"/>
    <lineage>
        <taxon>Eukaryota</taxon>
        <taxon>Metazoa</taxon>
        <taxon>Ecdysozoa</taxon>
        <taxon>Arthropoda</taxon>
        <taxon>Hexapoda</taxon>
        <taxon>Collembola</taxon>
        <taxon>Symphypleona</taxon>
        <taxon>Sminthuridae</taxon>
        <taxon>Allacma</taxon>
    </lineage>
</organism>
<evidence type="ECO:0000313" key="2">
    <source>
        <dbReference type="Proteomes" id="UP000708208"/>
    </source>
</evidence>
<comment type="caution">
    <text evidence="1">The sequence shown here is derived from an EMBL/GenBank/DDBJ whole genome shotgun (WGS) entry which is preliminary data.</text>
</comment>
<feature type="non-terminal residue" evidence="1">
    <location>
        <position position="1"/>
    </location>
</feature>
<protein>
    <submittedName>
        <fullName evidence="1">Uncharacterized protein</fullName>
    </submittedName>
</protein>
<evidence type="ECO:0000313" key="1">
    <source>
        <dbReference type="EMBL" id="CAG7822485.1"/>
    </source>
</evidence>
<keyword evidence="2" id="KW-1185">Reference proteome</keyword>
<dbReference type="AlphaFoldDB" id="A0A8J2LHX9"/>
<dbReference type="EMBL" id="CAJVCH010526473">
    <property type="protein sequence ID" value="CAG7822485.1"/>
    <property type="molecule type" value="Genomic_DNA"/>
</dbReference>
<dbReference type="Proteomes" id="UP000708208">
    <property type="component" value="Unassembled WGS sequence"/>
</dbReference>
<proteinExistence type="predicted"/>
<reference evidence="1" key="1">
    <citation type="submission" date="2021-06" db="EMBL/GenBank/DDBJ databases">
        <authorList>
            <person name="Hodson N. C."/>
            <person name="Mongue J. A."/>
            <person name="Jaron S. K."/>
        </authorList>
    </citation>
    <scope>NUCLEOTIDE SEQUENCE</scope>
</reference>
<name>A0A8J2LHX9_9HEXA</name>
<feature type="non-terminal residue" evidence="1">
    <location>
        <position position="262"/>
    </location>
</feature>
<accession>A0A8J2LHX9</accession>
<gene>
    <name evidence="1" type="ORF">AFUS01_LOCUS32755</name>
</gene>